<name>A0ABR4KF15_9EURO</name>
<dbReference type="InterPro" id="IPR001509">
    <property type="entry name" value="Epimerase_deHydtase"/>
</dbReference>
<comment type="similarity">
    <text evidence="2">Belongs to the NAD(P)-dependent epimerase/dehydratase family. Dihydroflavonol-4-reductase subfamily.</text>
</comment>
<dbReference type="InterPro" id="IPR050425">
    <property type="entry name" value="NAD(P)_dehydrat-like"/>
</dbReference>
<dbReference type="Pfam" id="PF01370">
    <property type="entry name" value="Epimerase"/>
    <property type="match status" value="1"/>
</dbReference>
<dbReference type="PANTHER" id="PTHR10366">
    <property type="entry name" value="NAD DEPENDENT EPIMERASE/DEHYDRATASE"/>
    <property type="match status" value="1"/>
</dbReference>
<comment type="caution">
    <text evidence="4">The sequence shown here is derived from an EMBL/GenBank/DDBJ whole genome shotgun (WGS) entry which is preliminary data.</text>
</comment>
<feature type="domain" description="NAD-dependent epimerase/dehydratase" evidence="3">
    <location>
        <begin position="6"/>
        <end position="263"/>
    </location>
</feature>
<gene>
    <name evidence="4" type="ORF">BJY01DRAFT_261408</name>
</gene>
<reference evidence="4 5" key="1">
    <citation type="submission" date="2024-07" db="EMBL/GenBank/DDBJ databases">
        <title>Section-level genome sequencing and comparative genomics of Aspergillus sections Usti and Cavernicolus.</title>
        <authorList>
            <consortium name="Lawrence Berkeley National Laboratory"/>
            <person name="Nybo J.L."/>
            <person name="Vesth T.C."/>
            <person name="Theobald S."/>
            <person name="Frisvad J.C."/>
            <person name="Larsen T.O."/>
            <person name="Kjaerboelling I."/>
            <person name="Rothschild-Mancinelli K."/>
            <person name="Lyhne E.K."/>
            <person name="Kogle M.E."/>
            <person name="Barry K."/>
            <person name="Clum A."/>
            <person name="Na H."/>
            <person name="Ledsgaard L."/>
            <person name="Lin J."/>
            <person name="Lipzen A."/>
            <person name="Kuo A."/>
            <person name="Riley R."/>
            <person name="Mondo S."/>
            <person name="Labutti K."/>
            <person name="Haridas S."/>
            <person name="Pangalinan J."/>
            <person name="Salamov A.A."/>
            <person name="Simmons B.A."/>
            <person name="Magnuson J.K."/>
            <person name="Chen J."/>
            <person name="Drula E."/>
            <person name="Henrissat B."/>
            <person name="Wiebenga A."/>
            <person name="Lubbers R.J."/>
            <person name="Gomes A.C."/>
            <person name="Makela M.R."/>
            <person name="Stajich J."/>
            <person name="Grigoriev I.V."/>
            <person name="Mortensen U.H."/>
            <person name="De Vries R.P."/>
            <person name="Baker S.E."/>
            <person name="Andersen M.R."/>
        </authorList>
    </citation>
    <scope>NUCLEOTIDE SEQUENCE [LARGE SCALE GENOMIC DNA]</scope>
    <source>
        <strain evidence="4 5">CBS 123904</strain>
    </source>
</reference>
<evidence type="ECO:0000256" key="2">
    <source>
        <dbReference type="ARBA" id="ARBA00023445"/>
    </source>
</evidence>
<keyword evidence="5" id="KW-1185">Reference proteome</keyword>
<evidence type="ECO:0000313" key="4">
    <source>
        <dbReference type="EMBL" id="KAL2850622.1"/>
    </source>
</evidence>
<dbReference type="InterPro" id="IPR036291">
    <property type="entry name" value="NAD(P)-bd_dom_sf"/>
</dbReference>
<evidence type="ECO:0000256" key="1">
    <source>
        <dbReference type="ARBA" id="ARBA00023002"/>
    </source>
</evidence>
<dbReference type="SUPFAM" id="SSF51735">
    <property type="entry name" value="NAD(P)-binding Rossmann-fold domains"/>
    <property type="match status" value="1"/>
</dbReference>
<accession>A0ABR4KF15</accession>
<dbReference type="PANTHER" id="PTHR10366:SF564">
    <property type="entry name" value="STEROL-4-ALPHA-CARBOXYLATE 3-DEHYDROGENASE, DECARBOXYLATING"/>
    <property type="match status" value="1"/>
</dbReference>
<evidence type="ECO:0000259" key="3">
    <source>
        <dbReference type="Pfam" id="PF01370"/>
    </source>
</evidence>
<proteinExistence type="inferred from homology"/>
<dbReference type="Proteomes" id="UP001610446">
    <property type="component" value="Unassembled WGS sequence"/>
</dbReference>
<keyword evidence="1" id="KW-0560">Oxidoreductase</keyword>
<protein>
    <recommendedName>
        <fullName evidence="3">NAD-dependent epimerase/dehydratase domain-containing protein</fullName>
    </recommendedName>
</protein>
<evidence type="ECO:0000313" key="5">
    <source>
        <dbReference type="Proteomes" id="UP001610446"/>
    </source>
</evidence>
<sequence length="344" mass="37475">MASDDILITGASGFLATHVVDAFLQAGYAVRGTVRSQETADKVRLTFSNFADKLSFAIVSDIAQPNAFDEAVKGVGGVIHTASPFQFQVDDNERDLLRPAIEGTKNLLRSIQKYAPDVKRVVITSSFAAMVDPFKGNRPGHTYNESDWNPLTYEDATKKYVTTEVAYLASKALAERAAWDFVAAEKPSFDLAAICPPVIYGPNTNYTASLAALNASSADIYRLMAPASKSSNDVPTNSYWTCVDVRDVAEAHLKAFQISEAGGQRFFIASGNFSYQQIADIMREEFPELRDRVPVGTPGAGLGGVELYEVDSSKSKRILGIKYRSLKETVIDSARSLLSLEQKA</sequence>
<dbReference type="CDD" id="cd05227">
    <property type="entry name" value="AR_SDR_e"/>
    <property type="match status" value="1"/>
</dbReference>
<dbReference type="EMBL" id="JBFXLU010000035">
    <property type="protein sequence ID" value="KAL2850622.1"/>
    <property type="molecule type" value="Genomic_DNA"/>
</dbReference>
<organism evidence="4 5">
    <name type="scientific">Aspergillus pseudoustus</name>
    <dbReference type="NCBI Taxonomy" id="1810923"/>
    <lineage>
        <taxon>Eukaryota</taxon>
        <taxon>Fungi</taxon>
        <taxon>Dikarya</taxon>
        <taxon>Ascomycota</taxon>
        <taxon>Pezizomycotina</taxon>
        <taxon>Eurotiomycetes</taxon>
        <taxon>Eurotiomycetidae</taxon>
        <taxon>Eurotiales</taxon>
        <taxon>Aspergillaceae</taxon>
        <taxon>Aspergillus</taxon>
        <taxon>Aspergillus subgen. Nidulantes</taxon>
    </lineage>
</organism>
<dbReference type="Gene3D" id="3.40.50.720">
    <property type="entry name" value="NAD(P)-binding Rossmann-like Domain"/>
    <property type="match status" value="1"/>
</dbReference>